<evidence type="ECO:0000313" key="2">
    <source>
        <dbReference type="Proteomes" id="UP000837857"/>
    </source>
</evidence>
<dbReference type="Proteomes" id="UP000837857">
    <property type="component" value="Chromosome 20"/>
</dbReference>
<proteinExistence type="predicted"/>
<accession>A0ABN8I9Q9</accession>
<organism evidence="1 2">
    <name type="scientific">Iphiclides podalirius</name>
    <name type="common">scarce swallowtail</name>
    <dbReference type="NCBI Taxonomy" id="110791"/>
    <lineage>
        <taxon>Eukaryota</taxon>
        <taxon>Metazoa</taxon>
        <taxon>Ecdysozoa</taxon>
        <taxon>Arthropoda</taxon>
        <taxon>Hexapoda</taxon>
        <taxon>Insecta</taxon>
        <taxon>Pterygota</taxon>
        <taxon>Neoptera</taxon>
        <taxon>Endopterygota</taxon>
        <taxon>Lepidoptera</taxon>
        <taxon>Glossata</taxon>
        <taxon>Ditrysia</taxon>
        <taxon>Papilionoidea</taxon>
        <taxon>Papilionidae</taxon>
        <taxon>Papilioninae</taxon>
        <taxon>Iphiclides</taxon>
    </lineage>
</organism>
<reference evidence="1" key="1">
    <citation type="submission" date="2022-03" db="EMBL/GenBank/DDBJ databases">
        <authorList>
            <person name="Martin H S."/>
        </authorList>
    </citation>
    <scope>NUCLEOTIDE SEQUENCE</scope>
</reference>
<feature type="non-terminal residue" evidence="1">
    <location>
        <position position="86"/>
    </location>
</feature>
<sequence length="86" mass="9641">MAALQEIARENVDACAGDSMSAVGSFSEPSWRPTFDRIHRLSARWFSLINADRGALIKHRSLIATVSMPADCDTCVVQRWQRYAID</sequence>
<gene>
    <name evidence="1" type="ORF">IPOD504_LOCUS7861</name>
</gene>
<dbReference type="EMBL" id="OW152832">
    <property type="protein sequence ID" value="CAH2051626.1"/>
    <property type="molecule type" value="Genomic_DNA"/>
</dbReference>
<protein>
    <submittedName>
        <fullName evidence="1">Uncharacterized protein</fullName>
    </submittedName>
</protein>
<name>A0ABN8I9Q9_9NEOP</name>
<keyword evidence="2" id="KW-1185">Reference proteome</keyword>
<evidence type="ECO:0000313" key="1">
    <source>
        <dbReference type="EMBL" id="CAH2051626.1"/>
    </source>
</evidence>